<feature type="domain" description="SusD-like N-terminal" evidence="8">
    <location>
        <begin position="49"/>
        <end position="221"/>
    </location>
</feature>
<organism evidence="9 10">
    <name type="scientific">Parapedobacter deserti</name>
    <dbReference type="NCBI Taxonomy" id="1912957"/>
    <lineage>
        <taxon>Bacteria</taxon>
        <taxon>Pseudomonadati</taxon>
        <taxon>Bacteroidota</taxon>
        <taxon>Sphingobacteriia</taxon>
        <taxon>Sphingobacteriales</taxon>
        <taxon>Sphingobacteriaceae</taxon>
        <taxon>Parapedobacter</taxon>
    </lineage>
</organism>
<dbReference type="InterPro" id="IPR011990">
    <property type="entry name" value="TPR-like_helical_dom_sf"/>
</dbReference>
<dbReference type="InterPro" id="IPR012944">
    <property type="entry name" value="SusD_RagB_dom"/>
</dbReference>
<name>A0ABV7JX52_9SPHI</name>
<dbReference type="Proteomes" id="UP001595526">
    <property type="component" value="Unassembled WGS sequence"/>
</dbReference>
<comment type="subcellular location">
    <subcellularLocation>
        <location evidence="1">Cell outer membrane</location>
    </subcellularLocation>
</comment>
<evidence type="ECO:0000256" key="1">
    <source>
        <dbReference type="ARBA" id="ARBA00004442"/>
    </source>
</evidence>
<feature type="signal peptide" evidence="6">
    <location>
        <begin position="1"/>
        <end position="16"/>
    </location>
</feature>
<proteinExistence type="inferred from homology"/>
<keyword evidence="3 6" id="KW-0732">Signal</keyword>
<protein>
    <submittedName>
        <fullName evidence="9">RagB/SusD family nutrient uptake outer membrane protein</fullName>
    </submittedName>
</protein>
<accession>A0ABV7JX52</accession>
<evidence type="ECO:0000256" key="4">
    <source>
        <dbReference type="ARBA" id="ARBA00023136"/>
    </source>
</evidence>
<dbReference type="Pfam" id="PF07980">
    <property type="entry name" value="SusD_RagB"/>
    <property type="match status" value="1"/>
</dbReference>
<feature type="chain" id="PRO_5045887868" evidence="6">
    <location>
        <begin position="17"/>
        <end position="510"/>
    </location>
</feature>
<dbReference type="InterPro" id="IPR033985">
    <property type="entry name" value="SusD-like_N"/>
</dbReference>
<evidence type="ECO:0000256" key="6">
    <source>
        <dbReference type="SAM" id="SignalP"/>
    </source>
</evidence>
<evidence type="ECO:0000259" key="8">
    <source>
        <dbReference type="Pfam" id="PF14322"/>
    </source>
</evidence>
<dbReference type="RefSeq" id="WP_379025827.1">
    <property type="nucleotide sequence ID" value="NZ_JBHRTA010000061.1"/>
</dbReference>
<dbReference type="PROSITE" id="PS51257">
    <property type="entry name" value="PROKAR_LIPOPROTEIN"/>
    <property type="match status" value="1"/>
</dbReference>
<evidence type="ECO:0000313" key="10">
    <source>
        <dbReference type="Proteomes" id="UP001595526"/>
    </source>
</evidence>
<dbReference type="SUPFAM" id="SSF48452">
    <property type="entry name" value="TPR-like"/>
    <property type="match status" value="1"/>
</dbReference>
<comment type="caution">
    <text evidence="9">The sequence shown here is derived from an EMBL/GenBank/DDBJ whole genome shotgun (WGS) entry which is preliminary data.</text>
</comment>
<dbReference type="Gene3D" id="1.25.40.390">
    <property type="match status" value="1"/>
</dbReference>
<evidence type="ECO:0000259" key="7">
    <source>
        <dbReference type="Pfam" id="PF07980"/>
    </source>
</evidence>
<evidence type="ECO:0000256" key="2">
    <source>
        <dbReference type="ARBA" id="ARBA00006275"/>
    </source>
</evidence>
<feature type="domain" description="RagB/SusD" evidence="7">
    <location>
        <begin position="261"/>
        <end position="477"/>
    </location>
</feature>
<evidence type="ECO:0000313" key="9">
    <source>
        <dbReference type="EMBL" id="MFC3199827.1"/>
    </source>
</evidence>
<keyword evidence="4" id="KW-0472">Membrane</keyword>
<dbReference type="CDD" id="cd08977">
    <property type="entry name" value="SusD"/>
    <property type="match status" value="1"/>
</dbReference>
<reference evidence="10" key="1">
    <citation type="journal article" date="2019" name="Int. J. Syst. Evol. Microbiol.">
        <title>The Global Catalogue of Microorganisms (GCM) 10K type strain sequencing project: providing services to taxonomists for standard genome sequencing and annotation.</title>
        <authorList>
            <consortium name="The Broad Institute Genomics Platform"/>
            <consortium name="The Broad Institute Genome Sequencing Center for Infectious Disease"/>
            <person name="Wu L."/>
            <person name="Ma J."/>
        </authorList>
    </citation>
    <scope>NUCLEOTIDE SEQUENCE [LARGE SCALE GENOMIC DNA]</scope>
    <source>
        <strain evidence="10">KCTC 52416</strain>
    </source>
</reference>
<gene>
    <name evidence="9" type="ORF">ACFOET_19570</name>
</gene>
<sequence>MKKLIVWMGLGAGLFAASCSNDFLGLTDPNNVTEEVFWKNERDAILGLAGVFDVFQGNPLMGKKYREFDHLTDNSTTGQNQGWLSFETDTHTPSDNHVVAFWTNFYQVINRANEVMSKTANISADGISEASRLRIIAEAAFLRAYAYHDLVALYGDVPLYKTPKGAFDSPEAALPKEDIIAFFVVDLANNVVPNLSEELAAAEQGRIAKGAAQALLGKFLLLGEDWPAAAAAFQEVINSETYELYPDYAELFTVSGEFSSENLFEINFVGSALDQGENFSTRVDTNLAPSTPAIFWTPLKSLADSYLAADGKPIYEHPIYGEASPLYDASKPFENRDPRLRANLYTSADVTPGGKKVWNFTNNNSFAVKKYSTITSQQYENGGPQNYYAIRYADVLLMYAEAKNEADGPDQSVYDAVNAVRDRVHMPFLPEGLSQEAMRQYIRDERRWEFAFEHQRYFDLKRWRILGPISAAAMPNKKKYSEPRIFNWPYPLTEMDRNPALRGQGQNDGF</sequence>
<keyword evidence="5" id="KW-0998">Cell outer membrane</keyword>
<dbReference type="EMBL" id="JBHRTA010000061">
    <property type="protein sequence ID" value="MFC3199827.1"/>
    <property type="molecule type" value="Genomic_DNA"/>
</dbReference>
<evidence type="ECO:0000256" key="3">
    <source>
        <dbReference type="ARBA" id="ARBA00022729"/>
    </source>
</evidence>
<keyword evidence="10" id="KW-1185">Reference proteome</keyword>
<dbReference type="Pfam" id="PF14322">
    <property type="entry name" value="SusD-like_3"/>
    <property type="match status" value="1"/>
</dbReference>
<evidence type="ECO:0000256" key="5">
    <source>
        <dbReference type="ARBA" id="ARBA00023237"/>
    </source>
</evidence>
<comment type="similarity">
    <text evidence="2">Belongs to the SusD family.</text>
</comment>